<organism evidence="1 2">
    <name type="scientific">Vaccinium darrowii</name>
    <dbReference type="NCBI Taxonomy" id="229202"/>
    <lineage>
        <taxon>Eukaryota</taxon>
        <taxon>Viridiplantae</taxon>
        <taxon>Streptophyta</taxon>
        <taxon>Embryophyta</taxon>
        <taxon>Tracheophyta</taxon>
        <taxon>Spermatophyta</taxon>
        <taxon>Magnoliopsida</taxon>
        <taxon>eudicotyledons</taxon>
        <taxon>Gunneridae</taxon>
        <taxon>Pentapetalae</taxon>
        <taxon>asterids</taxon>
        <taxon>Ericales</taxon>
        <taxon>Ericaceae</taxon>
        <taxon>Vaccinioideae</taxon>
        <taxon>Vaccinieae</taxon>
        <taxon>Vaccinium</taxon>
    </lineage>
</organism>
<accession>A0ACB7XIN3</accession>
<keyword evidence="2" id="KW-1185">Reference proteome</keyword>
<gene>
    <name evidence="1" type="ORF">Vadar_019789</name>
</gene>
<protein>
    <submittedName>
        <fullName evidence="1">Uncharacterized protein</fullName>
    </submittedName>
</protein>
<evidence type="ECO:0000313" key="2">
    <source>
        <dbReference type="Proteomes" id="UP000828048"/>
    </source>
</evidence>
<dbReference type="Proteomes" id="UP000828048">
    <property type="component" value="Chromosome 10"/>
</dbReference>
<reference evidence="1 2" key="1">
    <citation type="journal article" date="2021" name="Hortic Res">
        <title>High-quality reference genome and annotation aids understanding of berry development for evergreen blueberry (Vaccinium darrowii).</title>
        <authorList>
            <person name="Yu J."/>
            <person name="Hulse-Kemp A.M."/>
            <person name="Babiker E."/>
            <person name="Staton M."/>
        </authorList>
    </citation>
    <scope>NUCLEOTIDE SEQUENCE [LARGE SCALE GENOMIC DNA]</scope>
    <source>
        <strain evidence="2">cv. NJ 8807/NJ 8810</strain>
        <tissue evidence="1">Young leaf</tissue>
    </source>
</reference>
<evidence type="ECO:0000313" key="1">
    <source>
        <dbReference type="EMBL" id="KAH7840651.1"/>
    </source>
</evidence>
<name>A0ACB7XIN3_9ERIC</name>
<comment type="caution">
    <text evidence="1">The sequence shown here is derived from an EMBL/GenBank/DDBJ whole genome shotgun (WGS) entry which is preliminary data.</text>
</comment>
<dbReference type="EMBL" id="CM037160">
    <property type="protein sequence ID" value="KAH7840651.1"/>
    <property type="molecule type" value="Genomic_DNA"/>
</dbReference>
<sequence length="164" mass="18088">MDDTNLSIPNNPQGQNITDIVYGKGLTFGFILILVFIIGFSSYIYNWRTRPLDATSDASTDSEATEKSGLDEDILLDSTKLLYSEAKLQRNLGSAACSICLADYEETDVLRLLPECNHLFHLKCVDPWLRLKHTCPMCRNSPMGTSLATPAAAEAATLRILTQA</sequence>
<proteinExistence type="predicted"/>